<dbReference type="EMBL" id="CP024965">
    <property type="protein sequence ID" value="ATZ18822.1"/>
    <property type="molecule type" value="Genomic_DNA"/>
</dbReference>
<keyword evidence="4" id="KW-1185">Reference proteome</keyword>
<evidence type="ECO:0000313" key="4">
    <source>
        <dbReference type="Proteomes" id="UP000232230"/>
    </source>
</evidence>
<reference evidence="3 4" key="1">
    <citation type="submission" date="2017-11" db="EMBL/GenBank/DDBJ databases">
        <title>Genome sequence of Entomoplasma somnilux PYAN-1 (ATCC 49194).</title>
        <authorList>
            <person name="Lo W.-S."/>
            <person name="Gasparich G.E."/>
            <person name="Kuo C.-H."/>
        </authorList>
    </citation>
    <scope>NUCLEOTIDE SEQUENCE [LARGE SCALE GENOMIC DNA]</scope>
    <source>
        <strain evidence="3 4">PYAN-1</strain>
    </source>
</reference>
<evidence type="ECO:0000256" key="1">
    <source>
        <dbReference type="ARBA" id="ARBA00023125"/>
    </source>
</evidence>
<dbReference type="RefSeq" id="WP_024863343.1">
    <property type="nucleotide sequence ID" value="NZ_CP024965.1"/>
</dbReference>
<accession>A0A2K8NYB1</accession>
<evidence type="ECO:0000313" key="3">
    <source>
        <dbReference type="EMBL" id="ATZ18822.1"/>
    </source>
</evidence>
<dbReference type="SUPFAM" id="SSF50249">
    <property type="entry name" value="Nucleic acid-binding proteins"/>
    <property type="match status" value="1"/>
</dbReference>
<dbReference type="GO" id="GO:0003697">
    <property type="term" value="F:single-stranded DNA binding"/>
    <property type="evidence" value="ECO:0007669"/>
    <property type="project" value="InterPro"/>
</dbReference>
<proteinExistence type="predicted"/>
<dbReference type="InterPro" id="IPR000424">
    <property type="entry name" value="Primosome_PriB/ssb"/>
</dbReference>
<name>A0A2K8NYB1_9MOLU</name>
<dbReference type="InterPro" id="IPR012340">
    <property type="entry name" value="NA-bd_OB-fold"/>
</dbReference>
<keyword evidence="1 2" id="KW-0238">DNA-binding</keyword>
<gene>
    <name evidence="3" type="primary">ssb</name>
    <name evidence="3" type="ORF">ESOMN_v1c04400</name>
</gene>
<protein>
    <submittedName>
        <fullName evidence="3">Single-strand DNA-binding protein</fullName>
    </submittedName>
</protein>
<dbReference type="Proteomes" id="UP000232230">
    <property type="component" value="Chromosome"/>
</dbReference>
<dbReference type="KEGG" id="esx:ESOMN_v1c04400"/>
<dbReference type="AlphaFoldDB" id="A0A2K8NYB1"/>
<sequence>MNNVNIIGQIEGDATVAFASEDGAKKLYKFLLRVPRTYKKKNGELAEDLINIKCWSNSVDDEFSLHDQAFIGIEGRIQSFGNSEHSNYANEVLATKVVYLN</sequence>
<organism evidence="3 4">
    <name type="scientific">Williamsoniiplasma somnilux</name>
    <dbReference type="NCBI Taxonomy" id="215578"/>
    <lineage>
        <taxon>Bacteria</taxon>
        <taxon>Bacillati</taxon>
        <taxon>Mycoplasmatota</taxon>
        <taxon>Mollicutes</taxon>
        <taxon>Entomoplasmatales</taxon>
        <taxon>Williamsoniiplasma</taxon>
    </lineage>
</organism>
<evidence type="ECO:0000256" key="2">
    <source>
        <dbReference type="PROSITE-ProRule" id="PRU00252"/>
    </source>
</evidence>
<dbReference type="Gene3D" id="2.40.50.140">
    <property type="entry name" value="Nucleic acid-binding proteins"/>
    <property type="match status" value="1"/>
</dbReference>
<dbReference type="PROSITE" id="PS50935">
    <property type="entry name" value="SSB"/>
    <property type="match status" value="1"/>
</dbReference>